<feature type="domain" description="DUF2470" evidence="3">
    <location>
        <begin position="259"/>
        <end position="333"/>
    </location>
</feature>
<sequence length="358" mass="38492">MAFAALSLRRAPLSLSLLLLPAEALVLQRSILAGGLRAIPLRHHSPLSSAAKGTDEDRLGAGGRGGHAVTSQPELSEEEQKVQAAVMEHQRNAARLSQAEDARSLVAYSTGYAVLSTLSSAVPGYPSGSLVGFAQDEAGLPIFCFSGMSSHTKDLLAADGGKAALCVTAKGFEGAADGRVTLIGDVERCSKEETERDGLRELYQKKHPNAFWVDFGDFAFFRMRQLKAVNFVGGFARAGVISPEDFLAASVDPIQAFAAPVMGHMNEDHSDSTIAMVQHYIGLPQVEKAELVQLDRLGFMVQVSRLGQSFKLRLPFPRPAENRKDVKTLIVQMTQESLADPEVQAAMKARQTTEEATA</sequence>
<evidence type="ECO:0000259" key="3">
    <source>
        <dbReference type="Pfam" id="PF10615"/>
    </source>
</evidence>
<gene>
    <name evidence="5" type="ORF">AB1Y20_016352</name>
</gene>
<feature type="chain" id="PRO_5044329062" description="DUF2470 domain-containing protein" evidence="2">
    <location>
        <begin position="25"/>
        <end position="358"/>
    </location>
</feature>
<evidence type="ECO:0000256" key="1">
    <source>
        <dbReference type="SAM" id="MobiDB-lite"/>
    </source>
</evidence>
<feature type="signal peptide" evidence="2">
    <location>
        <begin position="1"/>
        <end position="24"/>
    </location>
</feature>
<evidence type="ECO:0000259" key="4">
    <source>
        <dbReference type="Pfam" id="PF13883"/>
    </source>
</evidence>
<dbReference type="InterPro" id="IPR019595">
    <property type="entry name" value="DUF2470"/>
</dbReference>
<keyword evidence="2" id="KW-0732">Signal</keyword>
<dbReference type="PANTHER" id="PTHR13343:SF24">
    <property type="entry name" value="OS07G0573800 PROTEIN"/>
    <property type="match status" value="1"/>
</dbReference>
<protein>
    <recommendedName>
        <fullName evidence="7">DUF2470 domain-containing protein</fullName>
    </recommendedName>
</protein>
<evidence type="ECO:0000313" key="6">
    <source>
        <dbReference type="Proteomes" id="UP001515480"/>
    </source>
</evidence>
<organism evidence="5 6">
    <name type="scientific">Prymnesium parvum</name>
    <name type="common">Toxic golden alga</name>
    <dbReference type="NCBI Taxonomy" id="97485"/>
    <lineage>
        <taxon>Eukaryota</taxon>
        <taxon>Haptista</taxon>
        <taxon>Haptophyta</taxon>
        <taxon>Prymnesiophyceae</taxon>
        <taxon>Prymnesiales</taxon>
        <taxon>Prymnesiaceae</taxon>
        <taxon>Prymnesium</taxon>
    </lineage>
</organism>
<feature type="region of interest" description="Disordered" evidence="1">
    <location>
        <begin position="46"/>
        <end position="78"/>
    </location>
</feature>
<dbReference type="SUPFAM" id="SSF50475">
    <property type="entry name" value="FMN-binding split barrel"/>
    <property type="match status" value="1"/>
</dbReference>
<name>A0AB34IDR1_PRYPA</name>
<dbReference type="GO" id="GO:0005737">
    <property type="term" value="C:cytoplasm"/>
    <property type="evidence" value="ECO:0007669"/>
    <property type="project" value="UniProtKB-ARBA"/>
</dbReference>
<reference evidence="5 6" key="1">
    <citation type="journal article" date="2024" name="Science">
        <title>Giant polyketide synthase enzymes in the biosynthesis of giant marine polyether toxins.</title>
        <authorList>
            <person name="Fallon T.R."/>
            <person name="Shende V.V."/>
            <person name="Wierzbicki I.H."/>
            <person name="Pendleton A.L."/>
            <person name="Watervoot N.F."/>
            <person name="Auber R.P."/>
            <person name="Gonzalez D.J."/>
            <person name="Wisecaver J.H."/>
            <person name="Moore B.S."/>
        </authorList>
    </citation>
    <scope>NUCLEOTIDE SEQUENCE [LARGE SCALE GENOMIC DNA]</scope>
    <source>
        <strain evidence="5 6">12B1</strain>
    </source>
</reference>
<dbReference type="Pfam" id="PF10615">
    <property type="entry name" value="DUF2470"/>
    <property type="match status" value="1"/>
</dbReference>
<dbReference type="InterPro" id="IPR055343">
    <property type="entry name" value="CREG_beta-barrel"/>
</dbReference>
<evidence type="ECO:0008006" key="7">
    <source>
        <dbReference type="Google" id="ProtNLM"/>
    </source>
</evidence>
<dbReference type="InterPro" id="IPR012349">
    <property type="entry name" value="Split_barrel_FMN-bd"/>
</dbReference>
<feature type="domain" description="CREG-like beta-barrel" evidence="4">
    <location>
        <begin position="96"/>
        <end position="247"/>
    </location>
</feature>
<evidence type="ECO:0000313" key="5">
    <source>
        <dbReference type="EMBL" id="KAL1496397.1"/>
    </source>
</evidence>
<dbReference type="Proteomes" id="UP001515480">
    <property type="component" value="Unassembled WGS sequence"/>
</dbReference>
<accession>A0AB34IDR1</accession>
<dbReference type="Gene3D" id="3.20.180.10">
    <property type="entry name" value="PNP-oxidase-like"/>
    <property type="match status" value="1"/>
</dbReference>
<dbReference type="AlphaFoldDB" id="A0AB34IDR1"/>
<dbReference type="EMBL" id="JBGBPQ010000029">
    <property type="protein sequence ID" value="KAL1496397.1"/>
    <property type="molecule type" value="Genomic_DNA"/>
</dbReference>
<dbReference type="Pfam" id="PF13883">
    <property type="entry name" value="CREG_beta-barrel"/>
    <property type="match status" value="1"/>
</dbReference>
<comment type="caution">
    <text evidence="5">The sequence shown here is derived from an EMBL/GenBank/DDBJ whole genome shotgun (WGS) entry which is preliminary data.</text>
</comment>
<dbReference type="Gene3D" id="2.30.110.10">
    <property type="entry name" value="Electron Transport, Fmn-binding Protein, Chain A"/>
    <property type="match status" value="1"/>
</dbReference>
<keyword evidence="6" id="KW-1185">Reference proteome</keyword>
<dbReference type="PANTHER" id="PTHR13343">
    <property type="entry name" value="CREG1 PROTEIN"/>
    <property type="match status" value="1"/>
</dbReference>
<dbReference type="InterPro" id="IPR037119">
    <property type="entry name" value="Haem_oxidase_HugZ-like_sf"/>
</dbReference>
<proteinExistence type="predicted"/>
<evidence type="ECO:0000256" key="2">
    <source>
        <dbReference type="SAM" id="SignalP"/>
    </source>
</evidence>